<accession>A0A939T2W6</accession>
<feature type="domain" description="Carrier" evidence="1">
    <location>
        <begin position="1"/>
        <end position="79"/>
    </location>
</feature>
<evidence type="ECO:0000313" key="3">
    <source>
        <dbReference type="Proteomes" id="UP000669179"/>
    </source>
</evidence>
<gene>
    <name evidence="2" type="ORF">J4573_24460</name>
</gene>
<dbReference type="AlphaFoldDB" id="A0A939T2W6"/>
<dbReference type="RefSeq" id="WP_208258167.1">
    <property type="nucleotide sequence ID" value="NZ_JAGEOJ010000010.1"/>
</dbReference>
<evidence type="ECO:0000259" key="1">
    <source>
        <dbReference type="PROSITE" id="PS50075"/>
    </source>
</evidence>
<name>A0A939T2W6_9ACTN</name>
<dbReference type="Gene3D" id="1.10.1200.10">
    <property type="entry name" value="ACP-like"/>
    <property type="match status" value="1"/>
</dbReference>
<organism evidence="2 3">
    <name type="scientific">Actinomadura barringtoniae</name>
    <dbReference type="NCBI Taxonomy" id="1427535"/>
    <lineage>
        <taxon>Bacteria</taxon>
        <taxon>Bacillati</taxon>
        <taxon>Actinomycetota</taxon>
        <taxon>Actinomycetes</taxon>
        <taxon>Streptosporangiales</taxon>
        <taxon>Thermomonosporaceae</taxon>
        <taxon>Actinomadura</taxon>
    </lineage>
</organism>
<dbReference type="Proteomes" id="UP000669179">
    <property type="component" value="Unassembled WGS sequence"/>
</dbReference>
<proteinExistence type="predicted"/>
<sequence length="89" mass="9559">MPAVQDTVIDTAAEVLAVDREQLQAAGTLKELPTFSSFRVVDIVERLEESLGVEIAPADLTPENLHHLDALCELFTRGATRSATGVKAV</sequence>
<dbReference type="SUPFAM" id="SSF47336">
    <property type="entry name" value="ACP-like"/>
    <property type="match status" value="1"/>
</dbReference>
<dbReference type="EMBL" id="JAGEOJ010000010">
    <property type="protein sequence ID" value="MBO2450276.1"/>
    <property type="molecule type" value="Genomic_DNA"/>
</dbReference>
<dbReference type="InterPro" id="IPR036736">
    <property type="entry name" value="ACP-like_sf"/>
</dbReference>
<protein>
    <submittedName>
        <fullName evidence="2">Acyl carrier protein</fullName>
    </submittedName>
</protein>
<keyword evidence="3" id="KW-1185">Reference proteome</keyword>
<dbReference type="InterPro" id="IPR009081">
    <property type="entry name" value="PP-bd_ACP"/>
</dbReference>
<dbReference type="Pfam" id="PF00550">
    <property type="entry name" value="PP-binding"/>
    <property type="match status" value="1"/>
</dbReference>
<reference evidence="2" key="1">
    <citation type="submission" date="2021-03" db="EMBL/GenBank/DDBJ databases">
        <authorList>
            <person name="Kanchanasin P."/>
            <person name="Saeng-In P."/>
            <person name="Phongsopitanun W."/>
            <person name="Yuki M."/>
            <person name="Kudo T."/>
            <person name="Ohkuma M."/>
            <person name="Tanasupawat S."/>
        </authorList>
    </citation>
    <scope>NUCLEOTIDE SEQUENCE</scope>
    <source>
        <strain evidence="2">GKU 128</strain>
    </source>
</reference>
<evidence type="ECO:0000313" key="2">
    <source>
        <dbReference type="EMBL" id="MBO2450276.1"/>
    </source>
</evidence>
<dbReference type="PROSITE" id="PS50075">
    <property type="entry name" value="CARRIER"/>
    <property type="match status" value="1"/>
</dbReference>
<comment type="caution">
    <text evidence="2">The sequence shown here is derived from an EMBL/GenBank/DDBJ whole genome shotgun (WGS) entry which is preliminary data.</text>
</comment>